<dbReference type="EMBL" id="ML119052">
    <property type="protein sequence ID" value="ROT41121.1"/>
    <property type="molecule type" value="Genomic_DNA"/>
</dbReference>
<feature type="compositionally biased region" description="Acidic residues" evidence="1">
    <location>
        <begin position="604"/>
        <end position="617"/>
    </location>
</feature>
<feature type="compositionally biased region" description="Low complexity" evidence="1">
    <location>
        <begin position="558"/>
        <end position="580"/>
    </location>
</feature>
<feature type="compositionally biased region" description="Basic and acidic residues" evidence="1">
    <location>
        <begin position="874"/>
        <end position="885"/>
    </location>
</feature>
<feature type="compositionally biased region" description="Polar residues" evidence="1">
    <location>
        <begin position="1117"/>
        <end position="1133"/>
    </location>
</feature>
<dbReference type="InterPro" id="IPR009072">
    <property type="entry name" value="Histone-fold"/>
</dbReference>
<organism evidence="2 3">
    <name type="scientific">Sodiomyces alkalinus (strain CBS 110278 / VKM F-3762 / F11)</name>
    <name type="common">Alkaliphilic filamentous fungus</name>
    <dbReference type="NCBI Taxonomy" id="1314773"/>
    <lineage>
        <taxon>Eukaryota</taxon>
        <taxon>Fungi</taxon>
        <taxon>Dikarya</taxon>
        <taxon>Ascomycota</taxon>
        <taxon>Pezizomycotina</taxon>
        <taxon>Sordariomycetes</taxon>
        <taxon>Hypocreomycetidae</taxon>
        <taxon>Glomerellales</taxon>
        <taxon>Plectosphaerellaceae</taxon>
        <taxon>Sodiomyces</taxon>
    </lineage>
</organism>
<feature type="region of interest" description="Disordered" evidence="1">
    <location>
        <begin position="1287"/>
        <end position="1376"/>
    </location>
</feature>
<dbReference type="Proteomes" id="UP000272025">
    <property type="component" value="Unassembled WGS sequence"/>
</dbReference>
<feature type="compositionally biased region" description="Acidic residues" evidence="1">
    <location>
        <begin position="1178"/>
        <end position="1188"/>
    </location>
</feature>
<feature type="region of interest" description="Disordered" evidence="1">
    <location>
        <begin position="761"/>
        <end position="885"/>
    </location>
</feature>
<feature type="compositionally biased region" description="Polar residues" evidence="1">
    <location>
        <begin position="1242"/>
        <end position="1253"/>
    </location>
</feature>
<dbReference type="GO" id="GO:0046982">
    <property type="term" value="F:protein heterodimerization activity"/>
    <property type="evidence" value="ECO:0007669"/>
    <property type="project" value="InterPro"/>
</dbReference>
<evidence type="ECO:0008006" key="4">
    <source>
        <dbReference type="Google" id="ProtNLM"/>
    </source>
</evidence>
<evidence type="ECO:0000256" key="1">
    <source>
        <dbReference type="SAM" id="MobiDB-lite"/>
    </source>
</evidence>
<feature type="compositionally biased region" description="Polar residues" evidence="1">
    <location>
        <begin position="719"/>
        <end position="728"/>
    </location>
</feature>
<feature type="compositionally biased region" description="Polar residues" evidence="1">
    <location>
        <begin position="1296"/>
        <end position="1307"/>
    </location>
</feature>
<feature type="compositionally biased region" description="Basic residues" evidence="1">
    <location>
        <begin position="1366"/>
        <end position="1376"/>
    </location>
</feature>
<feature type="compositionally biased region" description="Polar residues" evidence="1">
    <location>
        <begin position="633"/>
        <end position="651"/>
    </location>
</feature>
<feature type="region of interest" description="Disordered" evidence="1">
    <location>
        <begin position="948"/>
        <end position="996"/>
    </location>
</feature>
<accession>A0A3N2Q2X6</accession>
<keyword evidence="3" id="KW-1185">Reference proteome</keyword>
<feature type="compositionally biased region" description="Basic and acidic residues" evidence="1">
    <location>
        <begin position="535"/>
        <end position="548"/>
    </location>
</feature>
<feature type="compositionally biased region" description="Low complexity" evidence="1">
    <location>
        <begin position="16"/>
        <end position="28"/>
    </location>
</feature>
<feature type="region of interest" description="Disordered" evidence="1">
    <location>
        <begin position="1"/>
        <end position="55"/>
    </location>
</feature>
<dbReference type="RefSeq" id="XP_028468927.1">
    <property type="nucleotide sequence ID" value="XM_028606561.1"/>
</dbReference>
<protein>
    <recommendedName>
        <fullName evidence="4">Flo11</fullName>
    </recommendedName>
</protein>
<proteinExistence type="predicted"/>
<feature type="compositionally biased region" description="Polar residues" evidence="1">
    <location>
        <begin position="810"/>
        <end position="834"/>
    </location>
</feature>
<feature type="compositionally biased region" description="Low complexity" evidence="1">
    <location>
        <begin position="1134"/>
        <end position="1145"/>
    </location>
</feature>
<dbReference type="GeneID" id="39575039"/>
<feature type="region of interest" description="Disordered" evidence="1">
    <location>
        <begin position="313"/>
        <end position="372"/>
    </location>
</feature>
<feature type="compositionally biased region" description="Basic and acidic residues" evidence="1">
    <location>
        <begin position="344"/>
        <end position="367"/>
    </location>
</feature>
<feature type="compositionally biased region" description="Polar residues" evidence="1">
    <location>
        <begin position="318"/>
        <end position="328"/>
    </location>
</feature>
<feature type="compositionally biased region" description="Basic and acidic residues" evidence="1">
    <location>
        <begin position="840"/>
        <end position="854"/>
    </location>
</feature>
<feature type="compositionally biased region" description="Basic and acidic residues" evidence="1">
    <location>
        <begin position="493"/>
        <end position="507"/>
    </location>
</feature>
<feature type="compositionally biased region" description="Pro residues" evidence="1">
    <location>
        <begin position="442"/>
        <end position="456"/>
    </location>
</feature>
<dbReference type="STRING" id="1314773.A0A3N2Q2X6"/>
<feature type="region of interest" description="Disordered" evidence="1">
    <location>
        <begin position="403"/>
        <end position="745"/>
    </location>
</feature>
<feature type="compositionally biased region" description="Low complexity" evidence="1">
    <location>
        <begin position="36"/>
        <end position="46"/>
    </location>
</feature>
<feature type="compositionally biased region" description="Polar residues" evidence="1">
    <location>
        <begin position="779"/>
        <end position="802"/>
    </location>
</feature>
<evidence type="ECO:0000313" key="2">
    <source>
        <dbReference type="EMBL" id="ROT41121.1"/>
    </source>
</evidence>
<gene>
    <name evidence="2" type="ORF">SODALDRAFT_112353</name>
</gene>
<dbReference type="Gene3D" id="1.10.20.10">
    <property type="entry name" value="Histone, subunit A"/>
    <property type="match status" value="1"/>
</dbReference>
<dbReference type="OrthoDB" id="5382203at2759"/>
<name>A0A3N2Q2X6_SODAK</name>
<sequence>MSNAVPIMAHISTADPSSSRRPSVSQPASRRHPRSRSQSISSDRPSTIMSHGLASPPMTVSPEAAFIAPSAASQIVTNDHDSHADTWYDQHGIEPSGQTVLVSPSALQLVNDFLDQLLFSFLQISRSTTLAALRPAVSEVLKPKLAKDVINNADEELREYLGGADEEDFLSTDASQAERDWDPELVWKRTRLRCMVYSSLGDMEEEDEDYYTEHENLEPGVDERRSDAISPAVAIFLTSILEYMGEAALVVAGQAACHRMQTAFEKDLRDGVKTNADVADRIVVEDFDMERVALDRTLGRLWRGWKKRIRCPAPDTPRSFSRASFSTHGRQKSFVGETPWSAKKLPDAEEKAEAEPPTESKDVKGEEGPAAVNSRVEDYVKASAIPLPVGQRDVDEIEVPGLVSYSDDEEDANGEDKTIQERKIRRPKSLMVFSPRLAVELPPSPAVSRPGPPLGPIPSARKRSVSLPAPSQFLYAPPLAKRPKFESTSSEAPEQRESAADAEKNEDITLPQKAGDDSKRAADTPGESKAAGKSGEQEQNDRAPEIRRRSSKRLSRYAIGATLAGATATTSTTNNGATANRKPEMATEDGAGTPAAEAQKEAEESSDSEIEEFDEEPQILTSARISYAGRTSPAVSISSKGSSVNINTNLPRRTPSVHSARVIDVIGPKSPLHSRPPSTERDERARQVGVDPPPTVEEKAGPAGSVPVPRPAGDRITPKTGTSLSISASGDEVEGPAAPPSPMYHAQGIAELPAQPIYGTVVRQPASTRHENGPAITATLWNTSNPSARTANSSPTSSPAKAQQQQQQQTTHASGASPRNLTSLSTAKHGQSPSIGMISVERHSPSTESPERTRQVYTSGSSASSGTGKLRPVRTSEESKNSHRGDHLARHFDELIQSDQTIQYTLTPEHMRNMTSAPPLHNSAVLPTRQKGVDDVRTTSNGDWSRFEANATTRKPSLPIPEMKPTSAPAAGYVPKAPVSTSSKKSKPGGIQPRDARVPRESVNDFADFIRSTGPAVDYSPAPLPLVNAEQARSIKQNTDLRRLASLNKNRPRLQARDAAVDSREDNSDLIDFIRRGPPGAQNHRIPRNVAPFRSTMDSDQMAGAVGGRAVDATLPDTRNSQASTSVTDTTMTSAQSSSINSQSALLRNDRQTGVIEEEDFMPKRTRPRIRDPYAIDLTDEEDEDDLDLAVKPPPKREESLAEFLRNYEPPPSEPAPTHMVAAPKKPKKKASAPSLMGRFSRSFQGSSQTSANHGPAGPLATGTASRNGSRTYIPIQVTMTGANDNKYAPVDKVPTTASQPPSTRSSGRVLMKKYEPREATSSVTRTSDLADFLRDSEPPPQIPTSMSAYSRDDDAPSSSSFSKMFSRRKKSAAFS</sequence>
<reference evidence="2 3" key="1">
    <citation type="journal article" date="2018" name="Mol. Ecol.">
        <title>The obligate alkalophilic soda-lake fungus Sodiomyces alkalinus has shifted to a protein diet.</title>
        <authorList>
            <person name="Grum-Grzhimaylo A.A."/>
            <person name="Falkoski D.L."/>
            <person name="van den Heuvel J."/>
            <person name="Valero-Jimenez C.A."/>
            <person name="Min B."/>
            <person name="Choi I.G."/>
            <person name="Lipzen A."/>
            <person name="Daum C.G."/>
            <person name="Aanen D.K."/>
            <person name="Tsang A."/>
            <person name="Henrissat B."/>
            <person name="Bilanenko E.N."/>
            <person name="de Vries R.P."/>
            <person name="van Kan J.A.L."/>
            <person name="Grigoriev I.V."/>
            <person name="Debets A.J.M."/>
        </authorList>
    </citation>
    <scope>NUCLEOTIDE SEQUENCE [LARGE SCALE GENOMIC DNA]</scope>
    <source>
        <strain evidence="2 3">F11</strain>
    </source>
</reference>
<feature type="region of interest" description="Disordered" evidence="1">
    <location>
        <begin position="1163"/>
        <end position="1269"/>
    </location>
</feature>
<feature type="compositionally biased region" description="Low complexity" evidence="1">
    <location>
        <begin position="858"/>
        <end position="868"/>
    </location>
</feature>
<evidence type="ECO:0000313" key="3">
    <source>
        <dbReference type="Proteomes" id="UP000272025"/>
    </source>
</evidence>
<feature type="region of interest" description="Disordered" evidence="1">
    <location>
        <begin position="1115"/>
        <end position="1146"/>
    </location>
</feature>